<protein>
    <submittedName>
        <fullName evidence="2">Class I glutamine amidotransferase-like protein</fullName>
    </submittedName>
</protein>
<dbReference type="InterPro" id="IPR029062">
    <property type="entry name" value="Class_I_gatase-like"/>
</dbReference>
<name>A0A6A6A872_9PLEO</name>
<dbReference type="CDD" id="cd01741">
    <property type="entry name" value="GATase1_1"/>
    <property type="match status" value="1"/>
</dbReference>
<dbReference type="Pfam" id="PF00117">
    <property type="entry name" value="GATase"/>
    <property type="match status" value="1"/>
</dbReference>
<dbReference type="GO" id="GO:0005829">
    <property type="term" value="C:cytosol"/>
    <property type="evidence" value="ECO:0007669"/>
    <property type="project" value="TreeGrafter"/>
</dbReference>
<keyword evidence="2" id="KW-0808">Transferase</keyword>
<dbReference type="Proteomes" id="UP000799771">
    <property type="component" value="Unassembled WGS sequence"/>
</dbReference>
<gene>
    <name evidence="2" type="ORF">P153DRAFT_296938</name>
</gene>
<dbReference type="OrthoDB" id="1669814at2759"/>
<dbReference type="InterPro" id="IPR044992">
    <property type="entry name" value="ChyE-like"/>
</dbReference>
<dbReference type="GeneID" id="54404556"/>
<reference evidence="2" key="1">
    <citation type="journal article" date="2020" name="Stud. Mycol.">
        <title>101 Dothideomycetes genomes: a test case for predicting lifestyles and emergence of pathogens.</title>
        <authorList>
            <person name="Haridas S."/>
            <person name="Albert R."/>
            <person name="Binder M."/>
            <person name="Bloem J."/>
            <person name="Labutti K."/>
            <person name="Salamov A."/>
            <person name="Andreopoulos B."/>
            <person name="Baker S."/>
            <person name="Barry K."/>
            <person name="Bills G."/>
            <person name="Bluhm B."/>
            <person name="Cannon C."/>
            <person name="Castanera R."/>
            <person name="Culley D."/>
            <person name="Daum C."/>
            <person name="Ezra D."/>
            <person name="Gonzalez J."/>
            <person name="Henrissat B."/>
            <person name="Kuo A."/>
            <person name="Liang C."/>
            <person name="Lipzen A."/>
            <person name="Lutzoni F."/>
            <person name="Magnuson J."/>
            <person name="Mondo S."/>
            <person name="Nolan M."/>
            <person name="Ohm R."/>
            <person name="Pangilinan J."/>
            <person name="Park H.-J."/>
            <person name="Ramirez L."/>
            <person name="Alfaro M."/>
            <person name="Sun H."/>
            <person name="Tritt A."/>
            <person name="Yoshinaga Y."/>
            <person name="Zwiers L.-H."/>
            <person name="Turgeon B."/>
            <person name="Goodwin S."/>
            <person name="Spatafora J."/>
            <person name="Crous P."/>
            <person name="Grigoriev I."/>
        </authorList>
    </citation>
    <scope>NUCLEOTIDE SEQUENCE</scope>
    <source>
        <strain evidence="2">CBS 119687</strain>
    </source>
</reference>
<dbReference type="SUPFAM" id="SSF52317">
    <property type="entry name" value="Class I glutamine amidotransferase-like"/>
    <property type="match status" value="1"/>
</dbReference>
<dbReference type="PANTHER" id="PTHR42695">
    <property type="entry name" value="GLUTAMINE AMIDOTRANSFERASE YLR126C-RELATED"/>
    <property type="match status" value="1"/>
</dbReference>
<proteinExistence type="predicted"/>
<dbReference type="PANTHER" id="PTHR42695:SF6">
    <property type="entry name" value="GLUTAMINE AMIDOTRANSFERASE DOMAIN-CONTAINING PROTEIN"/>
    <property type="match status" value="1"/>
</dbReference>
<dbReference type="InterPro" id="IPR017926">
    <property type="entry name" value="GATASE"/>
</dbReference>
<dbReference type="Gene3D" id="3.40.50.880">
    <property type="match status" value="1"/>
</dbReference>
<dbReference type="RefSeq" id="XP_033521409.1">
    <property type="nucleotide sequence ID" value="XM_033664124.1"/>
</dbReference>
<sequence length="288" mass="32753">MSQTIRICMLNADIPVPNVFAQRAPTYGRIFHGLIRDAALRVAPNVTIQSVDYDVRSGEYPAGLDEFDSIAVTGSASSTYDDLEWIRRLDQYLLDVYFNHPRIKMFGSCFGHQLICQSLLREYGARVESDPNGWELGVQEVTLKKRFHDAMNLHWRFDRLKDMPEKMRLQFVHHDHVVIPSLNTLPNSWMTLGYTKHCAIQGVYQPGRVLTFQGHFEFDKFVNSETIKFFFAPWKKEEVERILETVDADDDSLAAAEIVLSFLLEKNTGSSAASYSIADGLLTPPLSG</sequence>
<evidence type="ECO:0000313" key="2">
    <source>
        <dbReference type="EMBL" id="KAF2127017.1"/>
    </source>
</evidence>
<accession>A0A6A6A872</accession>
<keyword evidence="3" id="KW-1185">Reference proteome</keyword>
<evidence type="ECO:0000259" key="1">
    <source>
        <dbReference type="Pfam" id="PF00117"/>
    </source>
</evidence>
<evidence type="ECO:0000313" key="3">
    <source>
        <dbReference type="Proteomes" id="UP000799771"/>
    </source>
</evidence>
<dbReference type="GO" id="GO:0016740">
    <property type="term" value="F:transferase activity"/>
    <property type="evidence" value="ECO:0007669"/>
    <property type="project" value="UniProtKB-KW"/>
</dbReference>
<dbReference type="GO" id="GO:0005634">
    <property type="term" value="C:nucleus"/>
    <property type="evidence" value="ECO:0007669"/>
    <property type="project" value="TreeGrafter"/>
</dbReference>
<feature type="domain" description="Glutamine amidotransferase" evidence="1">
    <location>
        <begin position="41"/>
        <end position="220"/>
    </location>
</feature>
<dbReference type="AlphaFoldDB" id="A0A6A6A872"/>
<dbReference type="EMBL" id="ML977512">
    <property type="protein sequence ID" value="KAF2127017.1"/>
    <property type="molecule type" value="Genomic_DNA"/>
</dbReference>
<keyword evidence="2" id="KW-0315">Glutamine amidotransferase</keyword>
<organism evidence="2 3">
    <name type="scientific">Dothidotthia symphoricarpi CBS 119687</name>
    <dbReference type="NCBI Taxonomy" id="1392245"/>
    <lineage>
        <taxon>Eukaryota</taxon>
        <taxon>Fungi</taxon>
        <taxon>Dikarya</taxon>
        <taxon>Ascomycota</taxon>
        <taxon>Pezizomycotina</taxon>
        <taxon>Dothideomycetes</taxon>
        <taxon>Pleosporomycetidae</taxon>
        <taxon>Pleosporales</taxon>
        <taxon>Dothidotthiaceae</taxon>
        <taxon>Dothidotthia</taxon>
    </lineage>
</organism>